<dbReference type="PROSITE" id="PS50110">
    <property type="entry name" value="RESPONSE_REGULATORY"/>
    <property type="match status" value="1"/>
</dbReference>
<dbReference type="PROSITE" id="PS50883">
    <property type="entry name" value="EAL"/>
    <property type="match status" value="1"/>
</dbReference>
<gene>
    <name evidence="4" type="primary">cph2_2</name>
    <name evidence="4" type="ORF">MSP8886_00093</name>
</gene>
<accession>A0A1A8T0Z9</accession>
<dbReference type="CDD" id="cd01948">
    <property type="entry name" value="EAL"/>
    <property type="match status" value="1"/>
</dbReference>
<evidence type="ECO:0000313" key="4">
    <source>
        <dbReference type="EMBL" id="SBS24824.1"/>
    </source>
</evidence>
<dbReference type="SMART" id="SM00267">
    <property type="entry name" value="GGDEF"/>
    <property type="match status" value="1"/>
</dbReference>
<dbReference type="SUPFAM" id="SSF55073">
    <property type="entry name" value="Nucleotide cyclase"/>
    <property type="match status" value="1"/>
</dbReference>
<proteinExistence type="predicted"/>
<dbReference type="Pfam" id="PF11849">
    <property type="entry name" value="DUF3369"/>
    <property type="match status" value="1"/>
</dbReference>
<evidence type="ECO:0000259" key="3">
    <source>
        <dbReference type="PROSITE" id="PS50883"/>
    </source>
</evidence>
<dbReference type="SUPFAM" id="SSF141868">
    <property type="entry name" value="EAL domain-like"/>
    <property type="match status" value="1"/>
</dbReference>
<dbReference type="Gene3D" id="3.30.70.270">
    <property type="match status" value="1"/>
</dbReference>
<dbReference type="GO" id="GO:0071111">
    <property type="term" value="F:cyclic-guanylate-specific phosphodiesterase activity"/>
    <property type="evidence" value="ECO:0007669"/>
    <property type="project" value="InterPro"/>
</dbReference>
<dbReference type="Gene3D" id="3.40.50.2300">
    <property type="match status" value="1"/>
</dbReference>
<dbReference type="SUPFAM" id="SSF52172">
    <property type="entry name" value="CheY-like"/>
    <property type="match status" value="1"/>
</dbReference>
<dbReference type="STRING" id="1792290.MSP8886_00093"/>
<dbReference type="InterPro" id="IPR035919">
    <property type="entry name" value="EAL_sf"/>
</dbReference>
<dbReference type="GO" id="GO:0000160">
    <property type="term" value="P:phosphorelay signal transduction system"/>
    <property type="evidence" value="ECO:0007669"/>
    <property type="project" value="InterPro"/>
</dbReference>
<dbReference type="OrthoDB" id="9813903at2"/>
<organism evidence="4 5">
    <name type="scientific">Marinomonas spartinae</name>
    <dbReference type="NCBI Taxonomy" id="1792290"/>
    <lineage>
        <taxon>Bacteria</taxon>
        <taxon>Pseudomonadati</taxon>
        <taxon>Pseudomonadota</taxon>
        <taxon>Gammaproteobacteria</taxon>
        <taxon>Oceanospirillales</taxon>
        <taxon>Oceanospirillaceae</taxon>
        <taxon>Marinomonas</taxon>
    </lineage>
</organism>
<dbReference type="PANTHER" id="PTHR33121:SF70">
    <property type="entry name" value="SIGNALING PROTEIN YKOW"/>
    <property type="match status" value="1"/>
</dbReference>
<feature type="domain" description="Response regulatory" evidence="2">
    <location>
        <begin position="20"/>
        <end position="144"/>
    </location>
</feature>
<dbReference type="PANTHER" id="PTHR33121">
    <property type="entry name" value="CYCLIC DI-GMP PHOSPHODIESTERASE PDEF"/>
    <property type="match status" value="1"/>
</dbReference>
<dbReference type="EMBL" id="FLOB01000001">
    <property type="protein sequence ID" value="SBS24824.1"/>
    <property type="molecule type" value="Genomic_DNA"/>
</dbReference>
<evidence type="ECO:0000313" key="5">
    <source>
        <dbReference type="Proteomes" id="UP000092544"/>
    </source>
</evidence>
<dbReference type="SMART" id="SM00448">
    <property type="entry name" value="REC"/>
    <property type="match status" value="1"/>
</dbReference>
<keyword evidence="1" id="KW-0597">Phosphoprotein</keyword>
<dbReference type="RefSeq" id="WP_067011613.1">
    <property type="nucleotide sequence ID" value="NZ_FLOB01000001.1"/>
</dbReference>
<reference evidence="4 5" key="1">
    <citation type="submission" date="2016-06" db="EMBL/GenBank/DDBJ databases">
        <authorList>
            <person name="Kjaerup R.B."/>
            <person name="Dalgaard T.S."/>
            <person name="Juul-Madsen H.R."/>
        </authorList>
    </citation>
    <scope>NUCLEOTIDE SEQUENCE [LARGE SCALE GENOMIC DNA]</scope>
    <source>
        <strain evidence="4 5">CECT 8886</strain>
    </source>
</reference>
<dbReference type="Proteomes" id="UP000092544">
    <property type="component" value="Unassembled WGS sequence"/>
</dbReference>
<feature type="domain" description="EAL" evidence="3">
    <location>
        <begin position="480"/>
        <end position="733"/>
    </location>
</feature>
<dbReference type="InterPro" id="IPR029787">
    <property type="entry name" value="Nucleotide_cyclase"/>
</dbReference>
<evidence type="ECO:0000256" key="1">
    <source>
        <dbReference type="PROSITE-ProRule" id="PRU00169"/>
    </source>
</evidence>
<dbReference type="InterPro" id="IPR050706">
    <property type="entry name" value="Cyclic-di-GMP_PDE-like"/>
</dbReference>
<protein>
    <submittedName>
        <fullName evidence="4">Phytochrome-like protein cph2</fullName>
    </submittedName>
</protein>
<dbReference type="SMART" id="SM00052">
    <property type="entry name" value="EAL"/>
    <property type="match status" value="1"/>
</dbReference>
<sequence>MSALHDELTSTFSETLPYYKVLSVEDDLDYQATLLTPMSSLKFNGKEIQLLTANSASSAAKLLSMHPDISVILLDVVMETDTAGLCLVNTIRQELGNHLVRVVLLTGQPGMAPVKDIMDEYDIDDCWSKSELTHDHLQTIILSNLRTWHHLNTMSEAHQGLQFLVESTQRLAKRQDMIPYIQSVLKEITQLFPCYQGCAVGGSNEKNNDPLHLALVIAACGEFERFLHQPLSHISQNEQLLVGMKQAFETHSHVFLGDKCVLYFANEELGDDEYIVIVTLSRQLAANEARLLKVMSENIGVGFRNVALHGKLSELAYFDASSGMHNKNWLTRELSGMSEADRQSSQLVMLQVEDFAHKQTVFGLAFGHQLMRMLYLHLLEHFTNGVDIALTERDTLAILIRRQHMFDEVSLTPVVHACFNFKNSLHSVDMIAGLVKISEFPHFTPEQLINAGECALEHARQNGRHFLVFNEKLASSMVKRYGLLNDLRQAILDNEISVFLQPKVSLQDGQLVGFEALARWKHKDGHFVPPDQFIPLAESCGLIGKLDHWVMQLSCRAVLFLEKNAIHLPISVNVAGSELLRTDYFDQLIALLKQEKVPPNLIELEITETQLIQEKISLFPRLESLKSCGIRINVDDFGTGYSSLAYLSSLPVSTLKVDHSFVWNMDYSEKDYKILKMIVELGSSLELNVIAEGIETQEQCQKLKALGCHEGQGYLFCAPMPVSQVVSWTKNYTASQQ</sequence>
<dbReference type="InterPro" id="IPR011006">
    <property type="entry name" value="CheY-like_superfamily"/>
</dbReference>
<dbReference type="InterPro" id="IPR001633">
    <property type="entry name" value="EAL_dom"/>
</dbReference>
<name>A0A1A8T0Z9_9GAMM</name>
<dbReference type="InterPro" id="IPR000160">
    <property type="entry name" value="GGDEF_dom"/>
</dbReference>
<dbReference type="Pfam" id="PF00563">
    <property type="entry name" value="EAL"/>
    <property type="match status" value="1"/>
</dbReference>
<dbReference type="Gene3D" id="3.20.20.450">
    <property type="entry name" value="EAL domain"/>
    <property type="match status" value="1"/>
</dbReference>
<feature type="modified residue" description="4-aspartylphosphate" evidence="1">
    <location>
        <position position="75"/>
    </location>
</feature>
<keyword evidence="5" id="KW-1185">Reference proteome</keyword>
<dbReference type="InterPro" id="IPR001789">
    <property type="entry name" value="Sig_transdc_resp-reg_receiver"/>
</dbReference>
<dbReference type="AlphaFoldDB" id="A0A1A8T0Z9"/>
<dbReference type="InterPro" id="IPR043128">
    <property type="entry name" value="Rev_trsase/Diguanyl_cyclase"/>
</dbReference>
<dbReference type="InterPro" id="IPR021800">
    <property type="entry name" value="DUF3369"/>
</dbReference>
<evidence type="ECO:0000259" key="2">
    <source>
        <dbReference type="PROSITE" id="PS50110"/>
    </source>
</evidence>